<dbReference type="AlphaFoldDB" id="A0A381QWP5"/>
<gene>
    <name evidence="1" type="ORF">METZ01_LOCUS34817</name>
</gene>
<evidence type="ECO:0008006" key="2">
    <source>
        <dbReference type="Google" id="ProtNLM"/>
    </source>
</evidence>
<protein>
    <recommendedName>
        <fullName evidence="2">Cupin type-1 domain-containing protein</fullName>
    </recommendedName>
</protein>
<dbReference type="EMBL" id="UINC01001484">
    <property type="protein sequence ID" value="SUZ81963.1"/>
    <property type="molecule type" value="Genomic_DNA"/>
</dbReference>
<dbReference type="Gene3D" id="2.60.120.10">
    <property type="entry name" value="Jelly Rolls"/>
    <property type="match status" value="1"/>
</dbReference>
<dbReference type="SUPFAM" id="SSF51182">
    <property type="entry name" value="RmlC-like cupins"/>
    <property type="match status" value="1"/>
</dbReference>
<reference evidence="1" key="1">
    <citation type="submission" date="2018-05" db="EMBL/GenBank/DDBJ databases">
        <authorList>
            <person name="Lanie J.A."/>
            <person name="Ng W.-L."/>
            <person name="Kazmierczak K.M."/>
            <person name="Andrzejewski T.M."/>
            <person name="Davidsen T.M."/>
            <person name="Wayne K.J."/>
            <person name="Tettelin H."/>
            <person name="Glass J.I."/>
            <person name="Rusch D."/>
            <person name="Podicherti R."/>
            <person name="Tsui H.-C.T."/>
            <person name="Winkler M.E."/>
        </authorList>
    </citation>
    <scope>NUCLEOTIDE SEQUENCE</scope>
</reference>
<evidence type="ECO:0000313" key="1">
    <source>
        <dbReference type="EMBL" id="SUZ81963.1"/>
    </source>
</evidence>
<sequence>MVNLLAFLVLIAQVSSVSIPAVTVTNSELQETLDIAVAQGITDSPMRTIDAGGYHVGVAIVGRGPSANVVAGTIHSEVTEVYSIVEGSATLVTGGRLIAPRARENTALRRMLSGPGSTGTGMEGGMVRKVNKGDIIIIPAGTPHYFSDIPESITYTIVRIDPGRGLTLLDSTPPPEMLK</sequence>
<dbReference type="InterPro" id="IPR011051">
    <property type="entry name" value="RmlC_Cupin_sf"/>
</dbReference>
<name>A0A381QWP5_9ZZZZ</name>
<accession>A0A381QWP5</accession>
<dbReference type="InterPro" id="IPR014710">
    <property type="entry name" value="RmlC-like_jellyroll"/>
</dbReference>
<organism evidence="1">
    <name type="scientific">marine metagenome</name>
    <dbReference type="NCBI Taxonomy" id="408172"/>
    <lineage>
        <taxon>unclassified sequences</taxon>
        <taxon>metagenomes</taxon>
        <taxon>ecological metagenomes</taxon>
    </lineage>
</organism>
<proteinExistence type="predicted"/>